<evidence type="ECO:0000259" key="2">
    <source>
        <dbReference type="PROSITE" id="PS50995"/>
    </source>
</evidence>
<gene>
    <name evidence="3" type="ORF">GHK86_13815</name>
</gene>
<dbReference type="SMART" id="SM00347">
    <property type="entry name" value="HTH_MARR"/>
    <property type="match status" value="1"/>
</dbReference>
<dbReference type="PANTHER" id="PTHR33164">
    <property type="entry name" value="TRANSCRIPTIONAL REGULATOR, MARR FAMILY"/>
    <property type="match status" value="1"/>
</dbReference>
<dbReference type="SUPFAM" id="SSF46785">
    <property type="entry name" value="Winged helix' DNA-binding domain"/>
    <property type="match status" value="1"/>
</dbReference>
<dbReference type="Gene3D" id="1.10.10.10">
    <property type="entry name" value="Winged helix-like DNA-binding domain superfamily/Winged helix DNA-binding domain"/>
    <property type="match status" value="1"/>
</dbReference>
<sequence length="190" mass="20172">MDPVNDDATGVAEAGNGTRPRPPGSDIELVDAFVAASRALVAVAARSLAGMGEDITLPQYRALVVLASRGPQRAADLAASLDVTPSTASRMIERLVRKRLVGRARTKEDRRTLRVYLTRSGRDIVAAVTDRRREEITRILGEMPDEGRVPLASALRAFAAAAGEVPEQDWALGWDAAGTDGELADDGPGD</sequence>
<comment type="caution">
    <text evidence="3">The sequence shown here is derived from an EMBL/GenBank/DDBJ whole genome shotgun (WGS) entry which is preliminary data.</text>
</comment>
<dbReference type="PROSITE" id="PS50995">
    <property type="entry name" value="HTH_MARR_2"/>
    <property type="match status" value="1"/>
</dbReference>
<dbReference type="InterPro" id="IPR036388">
    <property type="entry name" value="WH-like_DNA-bd_sf"/>
</dbReference>
<feature type="domain" description="HTH marR-type" evidence="2">
    <location>
        <begin position="26"/>
        <end position="160"/>
    </location>
</feature>
<dbReference type="Proteomes" id="UP000437736">
    <property type="component" value="Unassembled WGS sequence"/>
</dbReference>
<proteinExistence type="predicted"/>
<dbReference type="InterPro" id="IPR036390">
    <property type="entry name" value="WH_DNA-bd_sf"/>
</dbReference>
<feature type="non-terminal residue" evidence="3">
    <location>
        <position position="190"/>
    </location>
</feature>
<name>A0ABW9QWH0_9ACTN</name>
<accession>A0ABW9QWH0</accession>
<dbReference type="PANTHER" id="PTHR33164:SF94">
    <property type="entry name" value="TRANSCRIPTIONAL REGULATORY PROTEIN-RELATED"/>
    <property type="match status" value="1"/>
</dbReference>
<dbReference type="InterPro" id="IPR000835">
    <property type="entry name" value="HTH_MarR-typ"/>
</dbReference>
<feature type="region of interest" description="Disordered" evidence="1">
    <location>
        <begin position="1"/>
        <end position="24"/>
    </location>
</feature>
<evidence type="ECO:0000256" key="1">
    <source>
        <dbReference type="SAM" id="MobiDB-lite"/>
    </source>
</evidence>
<keyword evidence="4" id="KW-1185">Reference proteome</keyword>
<protein>
    <submittedName>
        <fullName evidence="3">MarR family transcriptional regulator</fullName>
    </submittedName>
</protein>
<evidence type="ECO:0000313" key="4">
    <source>
        <dbReference type="Proteomes" id="UP000437736"/>
    </source>
</evidence>
<dbReference type="Pfam" id="PF01047">
    <property type="entry name" value="MarR"/>
    <property type="match status" value="1"/>
</dbReference>
<organism evidence="3 4">
    <name type="scientific">Acidiferrimicrobium australe</name>
    <dbReference type="NCBI Taxonomy" id="2664430"/>
    <lineage>
        <taxon>Bacteria</taxon>
        <taxon>Bacillati</taxon>
        <taxon>Actinomycetota</taxon>
        <taxon>Acidimicrobiia</taxon>
        <taxon>Acidimicrobiales</taxon>
        <taxon>Acidimicrobiaceae</taxon>
        <taxon>Acidiferrimicrobium</taxon>
    </lineage>
</organism>
<dbReference type="EMBL" id="WJHE01000726">
    <property type="protein sequence ID" value="MST33789.1"/>
    <property type="molecule type" value="Genomic_DNA"/>
</dbReference>
<reference evidence="3 4" key="1">
    <citation type="submission" date="2019-11" db="EMBL/GenBank/DDBJ databases">
        <title>Acidiferrimicrobium australis gen. nov., sp. nov., an acidophilic and obligately heterotrophic, member of the Actinobacteria that catalyses dissimilatory oxido- reduction of iron isolated from metal-rich acidic water in Chile.</title>
        <authorList>
            <person name="Gonzalez D."/>
            <person name="Huber K."/>
            <person name="Hedrich S."/>
            <person name="Rojas-Villalobos C."/>
            <person name="Quatrini R."/>
            <person name="Dinamarca M.A."/>
            <person name="Schwarz A."/>
            <person name="Canales C."/>
            <person name="Nancucheo I."/>
        </authorList>
    </citation>
    <scope>NUCLEOTIDE SEQUENCE [LARGE SCALE GENOMIC DNA]</scope>
    <source>
        <strain evidence="3 4">USS-CCA1</strain>
    </source>
</reference>
<evidence type="ECO:0000313" key="3">
    <source>
        <dbReference type="EMBL" id="MST33789.1"/>
    </source>
</evidence>
<dbReference type="InterPro" id="IPR039422">
    <property type="entry name" value="MarR/SlyA-like"/>
</dbReference>